<gene>
    <name evidence="1" type="ORF">IHE45_05G207100</name>
</gene>
<name>A0ACB7W7V5_DIOAL</name>
<comment type="caution">
    <text evidence="1">The sequence shown here is derived from an EMBL/GenBank/DDBJ whole genome shotgun (WGS) entry which is preliminary data.</text>
</comment>
<evidence type="ECO:0000313" key="1">
    <source>
        <dbReference type="EMBL" id="KAH7683807.1"/>
    </source>
</evidence>
<organism evidence="1 2">
    <name type="scientific">Dioscorea alata</name>
    <name type="common">Purple yam</name>
    <dbReference type="NCBI Taxonomy" id="55571"/>
    <lineage>
        <taxon>Eukaryota</taxon>
        <taxon>Viridiplantae</taxon>
        <taxon>Streptophyta</taxon>
        <taxon>Embryophyta</taxon>
        <taxon>Tracheophyta</taxon>
        <taxon>Spermatophyta</taxon>
        <taxon>Magnoliopsida</taxon>
        <taxon>Liliopsida</taxon>
        <taxon>Dioscoreales</taxon>
        <taxon>Dioscoreaceae</taxon>
        <taxon>Dioscorea</taxon>
    </lineage>
</organism>
<accession>A0ACB7W7V5</accession>
<evidence type="ECO:0000313" key="2">
    <source>
        <dbReference type="Proteomes" id="UP000827976"/>
    </source>
</evidence>
<proteinExistence type="predicted"/>
<dbReference type="EMBL" id="CM037015">
    <property type="protein sequence ID" value="KAH7683807.1"/>
    <property type="molecule type" value="Genomic_DNA"/>
</dbReference>
<keyword evidence="2" id="KW-1185">Reference proteome</keyword>
<sequence>MNSLLFFTLLTSLFLASLSATPQGMVMDEKIRLGSTPPSCRNRCKECSPCAAVQVPTLPGATPALPAGNYASYNMYSNYKPLGWKCQCGKLFFNP</sequence>
<dbReference type="Proteomes" id="UP000827976">
    <property type="component" value="Chromosome 5"/>
</dbReference>
<protein>
    <submittedName>
        <fullName evidence="1">Uncharacterized protein</fullName>
    </submittedName>
</protein>
<reference evidence="2" key="1">
    <citation type="journal article" date="2022" name="Nat. Commun.">
        <title>Chromosome evolution and the genetic basis of agronomically important traits in greater yam.</title>
        <authorList>
            <person name="Bredeson J.V."/>
            <person name="Lyons J.B."/>
            <person name="Oniyinde I.O."/>
            <person name="Okereke N.R."/>
            <person name="Kolade O."/>
            <person name="Nnabue I."/>
            <person name="Nwadili C.O."/>
            <person name="Hribova E."/>
            <person name="Parker M."/>
            <person name="Nwogha J."/>
            <person name="Shu S."/>
            <person name="Carlson J."/>
            <person name="Kariba R."/>
            <person name="Muthemba S."/>
            <person name="Knop K."/>
            <person name="Barton G.J."/>
            <person name="Sherwood A.V."/>
            <person name="Lopez-Montes A."/>
            <person name="Asiedu R."/>
            <person name="Jamnadass R."/>
            <person name="Muchugi A."/>
            <person name="Goodstein D."/>
            <person name="Egesi C.N."/>
            <person name="Featherston J."/>
            <person name="Asfaw A."/>
            <person name="Simpson G.G."/>
            <person name="Dolezel J."/>
            <person name="Hendre P.S."/>
            <person name="Van Deynze A."/>
            <person name="Kumar P.L."/>
            <person name="Obidiegwu J.E."/>
            <person name="Bhattacharjee R."/>
            <person name="Rokhsar D.S."/>
        </authorList>
    </citation>
    <scope>NUCLEOTIDE SEQUENCE [LARGE SCALE GENOMIC DNA]</scope>
    <source>
        <strain evidence="2">cv. TDa95/00328</strain>
    </source>
</reference>